<dbReference type="Pfam" id="PF02113">
    <property type="entry name" value="Peptidase_S13"/>
    <property type="match status" value="2"/>
</dbReference>
<organism evidence="3 4">
    <name type="scientific">Moorena producens PAL-8-15-08-1</name>
    <dbReference type="NCBI Taxonomy" id="1458985"/>
    <lineage>
        <taxon>Bacteria</taxon>
        <taxon>Bacillati</taxon>
        <taxon>Cyanobacteriota</taxon>
        <taxon>Cyanophyceae</taxon>
        <taxon>Coleofasciculales</taxon>
        <taxon>Coleofasciculaceae</taxon>
        <taxon>Moorena</taxon>
    </lineage>
</organism>
<evidence type="ECO:0000313" key="4">
    <source>
        <dbReference type="Proteomes" id="UP000177870"/>
    </source>
</evidence>
<dbReference type="EMBL" id="CP017599">
    <property type="protein sequence ID" value="AOW98408.1"/>
    <property type="molecule type" value="Genomic_DNA"/>
</dbReference>
<evidence type="ECO:0000256" key="2">
    <source>
        <dbReference type="ARBA" id="ARBA00022801"/>
    </source>
</evidence>
<keyword evidence="3" id="KW-0121">Carboxypeptidase</keyword>
<sequence length="443" mass="48367">MLKQLAAGILAGAFVVISVKLWRNLQPINLDQAQLMAWRDTSLFSLPAEPDPSAEAIVDEFIEKWRVQGSAVKQGVWIQSGLTRLATHRGNVPIPAASITKIATSLAALQQWGPAHQFETRVSATGIVKDGVLQGDLVITGGSDPFFVWEEAIALGNSLNQLGIRRVTGNLVIIGNFTMNDKDNPEIAGGLLKQALKSSSWSWQIVRQYQSMAKGTEKPELEIAGNVVVSDTPIPKQEYLLLHKSLPLVDILREMNIYSNNDVSQMLSQAIGGAQTTARLAARSAGVPSSEIQLINGSGLGMENRISPRAACAMLMAIERFLQPYQLNLRDVFPLAGRDTKGTMLDRNIPQGAVVKTGTLREVSALAGFLPTRDRGLVWFAIINGGNDILEFRAKQDQLLQRLSVEWGTLTQKSSNQTHKPLIIGDPKRIEKISSALLIENKK</sequence>
<dbReference type="KEGG" id="mpro:BJP34_02165"/>
<gene>
    <name evidence="3" type="ORF">BJP34_02165</name>
</gene>
<keyword evidence="2" id="KW-0378">Hydrolase</keyword>
<evidence type="ECO:0000256" key="1">
    <source>
        <dbReference type="ARBA" id="ARBA00006096"/>
    </source>
</evidence>
<dbReference type="InterPro" id="IPR012338">
    <property type="entry name" value="Beta-lactam/transpept-like"/>
</dbReference>
<comment type="similarity">
    <text evidence="1">Belongs to the peptidase S13 family.</text>
</comment>
<dbReference type="STRING" id="1458985.BJP34_02165"/>
<dbReference type="PANTHER" id="PTHR30023">
    <property type="entry name" value="D-ALANYL-D-ALANINE CARBOXYPEPTIDASE"/>
    <property type="match status" value="1"/>
</dbReference>
<protein>
    <submittedName>
        <fullName evidence="3">D-alanyl-D-alanine carboxypeptidase</fullName>
    </submittedName>
</protein>
<dbReference type="Gene3D" id="3.50.80.20">
    <property type="entry name" value="D-Ala-D-Ala carboxypeptidase C, peptidase S13"/>
    <property type="match status" value="1"/>
</dbReference>
<dbReference type="RefSeq" id="WP_070390916.1">
    <property type="nucleotide sequence ID" value="NZ_CP017599.1"/>
</dbReference>
<dbReference type="PANTHER" id="PTHR30023:SF0">
    <property type="entry name" value="PENICILLIN-SENSITIVE CARBOXYPEPTIDASE A"/>
    <property type="match status" value="1"/>
</dbReference>
<dbReference type="SUPFAM" id="SSF56601">
    <property type="entry name" value="beta-lactamase/transpeptidase-like"/>
    <property type="match status" value="1"/>
</dbReference>
<dbReference type="Proteomes" id="UP000177870">
    <property type="component" value="Chromosome"/>
</dbReference>
<accession>A0A1D8TL77</accession>
<name>A0A1D8TL77_9CYAN</name>
<proteinExistence type="inferred from homology"/>
<keyword evidence="3" id="KW-0645">Protease</keyword>
<dbReference type="PRINTS" id="PR00922">
    <property type="entry name" value="DADACBPTASE3"/>
</dbReference>
<reference evidence="4" key="1">
    <citation type="submission" date="2016-10" db="EMBL/GenBank/DDBJ databases">
        <title>Comparative genomics uncovers the prolific and rare metabolic potential of the cyanobacterial genus Moorea.</title>
        <authorList>
            <person name="Leao T."/>
            <person name="Castelao G."/>
            <person name="Korobeynikov A."/>
            <person name="Monroe E.A."/>
            <person name="Podell S."/>
            <person name="Glukhov E."/>
            <person name="Allen E."/>
            <person name="Gerwick W.H."/>
            <person name="Gerwick L."/>
        </authorList>
    </citation>
    <scope>NUCLEOTIDE SEQUENCE [LARGE SCALE GENOMIC DNA]</scope>
    <source>
        <strain evidence="4">PAL-8-15-08-1</strain>
    </source>
</reference>
<dbReference type="Gene3D" id="3.40.710.10">
    <property type="entry name" value="DD-peptidase/beta-lactamase superfamily"/>
    <property type="match status" value="1"/>
</dbReference>
<evidence type="ECO:0000313" key="3">
    <source>
        <dbReference type="EMBL" id="AOW98408.1"/>
    </source>
</evidence>
<dbReference type="GO" id="GO:0000270">
    <property type="term" value="P:peptidoglycan metabolic process"/>
    <property type="evidence" value="ECO:0007669"/>
    <property type="project" value="TreeGrafter"/>
</dbReference>
<dbReference type="GO" id="GO:0004185">
    <property type="term" value="F:serine-type carboxypeptidase activity"/>
    <property type="evidence" value="ECO:0007669"/>
    <property type="project" value="InterPro"/>
</dbReference>
<dbReference type="InterPro" id="IPR000667">
    <property type="entry name" value="Peptidase_S13"/>
</dbReference>
<dbReference type="AlphaFoldDB" id="A0A1D8TL77"/>
<dbReference type="OrthoDB" id="9802627at2"/>
<dbReference type="GO" id="GO:0006508">
    <property type="term" value="P:proteolysis"/>
    <property type="evidence" value="ECO:0007669"/>
    <property type="project" value="InterPro"/>
</dbReference>